<evidence type="ECO:0000256" key="1">
    <source>
        <dbReference type="ARBA" id="ARBA00022490"/>
    </source>
</evidence>
<dbReference type="EMBL" id="QSIQ01000005">
    <property type="protein sequence ID" value="RHD04822.1"/>
    <property type="molecule type" value="Genomic_DNA"/>
</dbReference>
<feature type="active site" evidence="6 7">
    <location>
        <position position="199"/>
    </location>
</feature>
<dbReference type="Proteomes" id="UP000283738">
    <property type="component" value="Unassembled WGS sequence"/>
</dbReference>
<dbReference type="EMBL" id="QRTF01000004">
    <property type="protein sequence ID" value="RGQ53747.1"/>
    <property type="molecule type" value="Genomic_DNA"/>
</dbReference>
<dbReference type="Gene3D" id="3.40.50.2300">
    <property type="match status" value="1"/>
</dbReference>
<evidence type="ECO:0000256" key="4">
    <source>
        <dbReference type="ARBA" id="ARBA00024867"/>
    </source>
</evidence>
<organism evidence="13 18">
    <name type="scientific">Roseburia inulinivorans</name>
    <dbReference type="NCBI Taxonomy" id="360807"/>
    <lineage>
        <taxon>Bacteria</taxon>
        <taxon>Bacillati</taxon>
        <taxon>Bacillota</taxon>
        <taxon>Clostridia</taxon>
        <taxon>Lachnospirales</taxon>
        <taxon>Lachnospiraceae</taxon>
        <taxon>Roseburia</taxon>
    </lineage>
</organism>
<evidence type="ECO:0000313" key="11">
    <source>
        <dbReference type="EMBL" id="RGQ53747.1"/>
    </source>
</evidence>
<dbReference type="GeneID" id="75163938"/>
<dbReference type="InterPro" id="IPR008248">
    <property type="entry name" value="CheB-like"/>
</dbReference>
<dbReference type="Proteomes" id="UP000266391">
    <property type="component" value="Unassembled WGS sequence"/>
</dbReference>
<keyword evidence="3 6" id="KW-0378">Hydrolase</keyword>
<dbReference type="PIRSF" id="PIRSF000876">
    <property type="entry name" value="RR_chemtxs_CheB"/>
    <property type="match status" value="1"/>
</dbReference>
<evidence type="ECO:0000313" key="13">
    <source>
        <dbReference type="EMBL" id="RHE99433.1"/>
    </source>
</evidence>
<evidence type="ECO:0000313" key="17">
    <source>
        <dbReference type="Proteomes" id="UP000283738"/>
    </source>
</evidence>
<dbReference type="RefSeq" id="WP_044927188.1">
    <property type="nucleotide sequence ID" value="NZ_CAKZTK010000063.1"/>
</dbReference>
<evidence type="ECO:0000256" key="6">
    <source>
        <dbReference type="HAMAP-Rule" id="MF_00099"/>
    </source>
</evidence>
<sequence length="355" mass="38581">MKKNILVVDDSALMRRVICDIINSDDTFQVTDVCRDGLEAYEKLKVNRYDGVILDVNMPRMGGLELLERLQKERIKTNVIMVSTMTTRDADVTILAMERGAVDFVTKPTNIIEAKGDAFRKEILGILNAVLKTERISLTERRPAVAAVSAVQKRNASAETRFKNKIVALACSTGGPKALQSVIPYLPANLDAPMVLVQHMPAGFTNSMANRLDEISKINVKEAENGEILKKGTVYIAPGGKHMEVKKCPDGSHKIVYNDMPPIGGLKPCANITYDSLRTCGYDQVVCVVLTGMGADGTNGILELSKVKPIYTIAQDAKTCVVYGMPKAIAETGLVNEVVPLTEVANSITKNVGVN</sequence>
<evidence type="ECO:0000313" key="15">
    <source>
        <dbReference type="Proteomes" id="UP000266391"/>
    </source>
</evidence>
<dbReference type="SUPFAM" id="SSF52172">
    <property type="entry name" value="CheY-like"/>
    <property type="match status" value="1"/>
</dbReference>
<feature type="modified residue" description="4-aspartylphosphate" evidence="6 8">
    <location>
        <position position="55"/>
    </location>
</feature>
<feature type="active site" evidence="6 7">
    <location>
        <position position="172"/>
    </location>
</feature>
<comment type="function">
    <text evidence="4">May play the central regulatory role in sporulation. It may be an element of the effector pathway responsible for the activation of sporulation genes in response to nutritional stress. Spo0A may act in concert with spo0H (a sigma factor) to control the expression of some genes that are critical to the sporulation process.</text>
</comment>
<evidence type="ECO:0000256" key="7">
    <source>
        <dbReference type="PROSITE-ProRule" id="PRU00050"/>
    </source>
</evidence>
<dbReference type="CDD" id="cd17541">
    <property type="entry name" value="REC_CheB-like"/>
    <property type="match status" value="1"/>
</dbReference>
<dbReference type="GO" id="GO:0006935">
    <property type="term" value="P:chemotaxis"/>
    <property type="evidence" value="ECO:0007669"/>
    <property type="project" value="UniProtKB-UniRule"/>
</dbReference>
<protein>
    <recommendedName>
        <fullName evidence="6">Protein-glutamate methylesterase/protein-glutamine glutaminase</fullName>
        <ecNumber evidence="6">3.1.1.61</ecNumber>
        <ecNumber evidence="6">3.5.1.44</ecNumber>
    </recommendedName>
</protein>
<gene>
    <name evidence="6" type="primary">cheB</name>
    <name evidence="14" type="ORF">DW654_05105</name>
    <name evidence="13" type="ORF">DW707_04220</name>
    <name evidence="12" type="ORF">DW813_04750</name>
    <name evidence="11" type="ORF">DWY96_02980</name>
</gene>
<keyword evidence="6 8" id="KW-0597">Phosphoprotein</keyword>
<name>A0A1Q6T5L7_9FIRM</name>
<dbReference type="PANTHER" id="PTHR42872">
    <property type="entry name" value="PROTEIN-GLUTAMATE METHYLESTERASE/PROTEIN-GLUTAMINE GLUTAMINASE"/>
    <property type="match status" value="1"/>
</dbReference>
<dbReference type="PROSITE" id="PS50122">
    <property type="entry name" value="CHEB"/>
    <property type="match status" value="1"/>
</dbReference>
<reference evidence="15 16" key="1">
    <citation type="submission" date="2018-08" db="EMBL/GenBank/DDBJ databases">
        <title>A genome reference for cultivated species of the human gut microbiota.</title>
        <authorList>
            <person name="Zou Y."/>
            <person name="Xue W."/>
            <person name="Luo G."/>
        </authorList>
    </citation>
    <scope>NUCLEOTIDE SEQUENCE [LARGE SCALE GENOMIC DNA]</scope>
    <source>
        <strain evidence="11 17">AF28-15</strain>
        <strain evidence="14 16">AM23-23AC</strain>
        <strain evidence="13 18">AM27-11</strain>
        <strain evidence="12 15">AM32-8LB</strain>
    </source>
</reference>
<dbReference type="HAMAP" id="MF_00099">
    <property type="entry name" value="CheB_chemtxs"/>
    <property type="match status" value="1"/>
</dbReference>
<evidence type="ECO:0000259" key="9">
    <source>
        <dbReference type="PROSITE" id="PS50110"/>
    </source>
</evidence>
<evidence type="ECO:0000259" key="10">
    <source>
        <dbReference type="PROSITE" id="PS50122"/>
    </source>
</evidence>
<dbReference type="PROSITE" id="PS50110">
    <property type="entry name" value="RESPONSE_REGULATORY"/>
    <property type="match status" value="1"/>
</dbReference>
<proteinExistence type="inferred from homology"/>
<dbReference type="GO" id="GO:0008984">
    <property type="term" value="F:protein-glutamate methylesterase activity"/>
    <property type="evidence" value="ECO:0007669"/>
    <property type="project" value="UniProtKB-UniRule"/>
</dbReference>
<dbReference type="GO" id="GO:0050568">
    <property type="term" value="F:protein-glutamine glutaminase activity"/>
    <property type="evidence" value="ECO:0007669"/>
    <property type="project" value="UniProtKB-UniRule"/>
</dbReference>
<comment type="catalytic activity">
    <reaction evidence="6">
        <text>L-glutaminyl-[protein] + H2O = L-glutamyl-[protein] + NH4(+)</text>
        <dbReference type="Rhea" id="RHEA:16441"/>
        <dbReference type="Rhea" id="RHEA-COMP:10207"/>
        <dbReference type="Rhea" id="RHEA-COMP:10208"/>
        <dbReference type="ChEBI" id="CHEBI:15377"/>
        <dbReference type="ChEBI" id="CHEBI:28938"/>
        <dbReference type="ChEBI" id="CHEBI:29973"/>
        <dbReference type="ChEBI" id="CHEBI:30011"/>
        <dbReference type="EC" id="3.5.1.44"/>
    </reaction>
</comment>
<dbReference type="GO" id="GO:0005737">
    <property type="term" value="C:cytoplasm"/>
    <property type="evidence" value="ECO:0007669"/>
    <property type="project" value="UniProtKB-SubCell"/>
</dbReference>
<dbReference type="Pfam" id="PF00072">
    <property type="entry name" value="Response_reg"/>
    <property type="match status" value="1"/>
</dbReference>
<dbReference type="EC" id="3.1.1.61" evidence="6"/>
<comment type="caution">
    <text evidence="13">The sequence shown here is derived from an EMBL/GenBank/DDBJ whole genome shotgun (WGS) entry which is preliminary data.</text>
</comment>
<evidence type="ECO:0000313" key="18">
    <source>
        <dbReference type="Proteomes" id="UP000286271"/>
    </source>
</evidence>
<feature type="domain" description="CheB-type methylesterase" evidence="10">
    <location>
        <begin position="160"/>
        <end position="355"/>
    </location>
</feature>
<evidence type="ECO:0000256" key="5">
    <source>
        <dbReference type="ARBA" id="ARBA00048267"/>
    </source>
</evidence>
<dbReference type="Pfam" id="PF01339">
    <property type="entry name" value="CheB_methylest"/>
    <property type="match status" value="1"/>
</dbReference>
<dbReference type="EMBL" id="QSKW01000004">
    <property type="protein sequence ID" value="RHE99433.1"/>
    <property type="molecule type" value="Genomic_DNA"/>
</dbReference>
<feature type="domain" description="Response regulatory" evidence="9">
    <location>
        <begin position="4"/>
        <end position="122"/>
    </location>
</feature>
<comment type="catalytic activity">
    <reaction evidence="5 6">
        <text>[protein]-L-glutamate 5-O-methyl ester + H2O = L-glutamyl-[protein] + methanol + H(+)</text>
        <dbReference type="Rhea" id="RHEA:23236"/>
        <dbReference type="Rhea" id="RHEA-COMP:10208"/>
        <dbReference type="Rhea" id="RHEA-COMP:10311"/>
        <dbReference type="ChEBI" id="CHEBI:15377"/>
        <dbReference type="ChEBI" id="CHEBI:15378"/>
        <dbReference type="ChEBI" id="CHEBI:17790"/>
        <dbReference type="ChEBI" id="CHEBI:29973"/>
        <dbReference type="ChEBI" id="CHEBI:82795"/>
        <dbReference type="EC" id="3.1.1.61"/>
    </reaction>
</comment>
<evidence type="ECO:0000313" key="12">
    <source>
        <dbReference type="EMBL" id="RHD04822.1"/>
    </source>
</evidence>
<evidence type="ECO:0000256" key="3">
    <source>
        <dbReference type="ARBA" id="ARBA00022801"/>
    </source>
</evidence>
<dbReference type="NCBIfam" id="NF001965">
    <property type="entry name" value="PRK00742.1"/>
    <property type="match status" value="1"/>
</dbReference>
<dbReference type="SMART" id="SM00448">
    <property type="entry name" value="REC"/>
    <property type="match status" value="1"/>
</dbReference>
<dbReference type="Proteomes" id="UP000286271">
    <property type="component" value="Unassembled WGS sequence"/>
</dbReference>
<dbReference type="InterPro" id="IPR000673">
    <property type="entry name" value="Sig_transdc_resp-reg_Me-estase"/>
</dbReference>
<dbReference type="InterPro" id="IPR001789">
    <property type="entry name" value="Sig_transdc_resp-reg_receiver"/>
</dbReference>
<dbReference type="OrthoDB" id="9793421at2"/>
<dbReference type="Proteomes" id="UP000283701">
    <property type="component" value="Unassembled WGS sequence"/>
</dbReference>
<comment type="domain">
    <text evidence="6">Contains a C-terminal catalytic domain, and an N-terminal region which modulates catalytic activity.</text>
</comment>
<dbReference type="InterPro" id="IPR035909">
    <property type="entry name" value="CheB_C"/>
</dbReference>
<feature type="active site" evidence="6 7">
    <location>
        <position position="296"/>
    </location>
</feature>
<evidence type="ECO:0000256" key="2">
    <source>
        <dbReference type="ARBA" id="ARBA00022500"/>
    </source>
</evidence>
<dbReference type="EMBL" id="QRHP01000003">
    <property type="protein sequence ID" value="RHF86409.1"/>
    <property type="molecule type" value="Genomic_DNA"/>
</dbReference>
<evidence type="ECO:0000313" key="16">
    <source>
        <dbReference type="Proteomes" id="UP000283701"/>
    </source>
</evidence>
<accession>A0A1Q6T5L7</accession>
<dbReference type="Gene3D" id="3.40.50.180">
    <property type="entry name" value="Methylesterase CheB, C-terminal domain"/>
    <property type="match status" value="1"/>
</dbReference>
<dbReference type="AlphaFoldDB" id="A0A1Q6T5L7"/>
<comment type="similarity">
    <text evidence="6">Belongs to the CheB family.</text>
</comment>
<evidence type="ECO:0000313" key="14">
    <source>
        <dbReference type="EMBL" id="RHF86409.1"/>
    </source>
</evidence>
<keyword evidence="1 6" id="KW-0963">Cytoplasm</keyword>
<dbReference type="GO" id="GO:0000156">
    <property type="term" value="F:phosphorelay response regulator activity"/>
    <property type="evidence" value="ECO:0007669"/>
    <property type="project" value="InterPro"/>
</dbReference>
<comment type="subcellular location">
    <subcellularLocation>
        <location evidence="6">Cytoplasm</location>
    </subcellularLocation>
</comment>
<comment type="PTM">
    <text evidence="6">Phosphorylated by CheA. Phosphorylation of the N-terminal regulatory domain activates the methylesterase activity.</text>
</comment>
<dbReference type="PANTHER" id="PTHR42872:SF6">
    <property type="entry name" value="PROTEIN-GLUTAMATE METHYLESTERASE_PROTEIN-GLUTAMINE GLUTAMINASE"/>
    <property type="match status" value="1"/>
</dbReference>
<dbReference type="CDD" id="cd16432">
    <property type="entry name" value="CheB_Rec"/>
    <property type="match status" value="1"/>
</dbReference>
<dbReference type="InterPro" id="IPR011006">
    <property type="entry name" value="CheY-like_superfamily"/>
</dbReference>
<dbReference type="EC" id="3.5.1.44" evidence="6"/>
<keyword evidence="2 6" id="KW-0145">Chemotaxis</keyword>
<dbReference type="SUPFAM" id="SSF52738">
    <property type="entry name" value="Methylesterase CheB, C-terminal domain"/>
    <property type="match status" value="1"/>
</dbReference>
<comment type="function">
    <text evidence="6">Involved in chemotaxis. Part of a chemotaxis signal transduction system that modulates chemotaxis in response to various stimuli. Catalyzes the demethylation of specific methylglutamate residues introduced into the chemoreceptors (methyl-accepting chemotaxis proteins or MCP) by CheR. Also mediates the irreversible deamidation of specific glutamine residues to glutamic acid.</text>
</comment>
<evidence type="ECO:0000256" key="8">
    <source>
        <dbReference type="PROSITE-ProRule" id="PRU00169"/>
    </source>
</evidence>